<dbReference type="AlphaFoldDB" id="A0A5D4NHR4"/>
<evidence type="ECO:0000313" key="7">
    <source>
        <dbReference type="Proteomes" id="UP000322267"/>
    </source>
</evidence>
<dbReference type="OrthoDB" id="266313at2"/>
<dbReference type="PRINTS" id="PR00260">
    <property type="entry name" value="CHEMTRNSDUCR"/>
</dbReference>
<name>A0A5D4NHR4_9BACI</name>
<proteinExistence type="inferred from homology"/>
<dbReference type="GO" id="GO:0019825">
    <property type="term" value="F:oxygen binding"/>
    <property type="evidence" value="ECO:0007669"/>
    <property type="project" value="InterPro"/>
</dbReference>
<dbReference type="PANTHER" id="PTHR32089:SF118">
    <property type="entry name" value="HEME-BASED AEROTACTIC TRANSDUCER HEMAT"/>
    <property type="match status" value="1"/>
</dbReference>
<evidence type="ECO:0000256" key="1">
    <source>
        <dbReference type="ARBA" id="ARBA00023224"/>
    </source>
</evidence>
<evidence type="ECO:0000313" key="6">
    <source>
        <dbReference type="EMBL" id="TYS13527.1"/>
    </source>
</evidence>
<dbReference type="PANTHER" id="PTHR32089">
    <property type="entry name" value="METHYL-ACCEPTING CHEMOTAXIS PROTEIN MCPB"/>
    <property type="match status" value="1"/>
</dbReference>
<comment type="caution">
    <text evidence="6">The sequence shown here is derived from an EMBL/GenBank/DDBJ whole genome shotgun (WGS) entry which is preliminary data.</text>
</comment>
<dbReference type="Proteomes" id="UP000322267">
    <property type="component" value="Unassembled WGS sequence"/>
</dbReference>
<dbReference type="SUPFAM" id="SSF46458">
    <property type="entry name" value="Globin-like"/>
    <property type="match status" value="1"/>
</dbReference>
<dbReference type="EMBL" id="VTEI01000019">
    <property type="protein sequence ID" value="TYS13527.1"/>
    <property type="molecule type" value="Genomic_DNA"/>
</dbReference>
<feature type="domain" description="Methyl-accepting transducer" evidence="5">
    <location>
        <begin position="200"/>
        <end position="421"/>
    </location>
</feature>
<dbReference type="Gene3D" id="1.10.287.950">
    <property type="entry name" value="Methyl-accepting chemotaxis protein"/>
    <property type="match status" value="1"/>
</dbReference>
<sequence length="434" mass="48582">MKLGLLKRSKKTENTSVTAENIKDQVRIELDSSGYIKQLNMIGMSEEDLFYIKSLQPSVRENLDDIVDQFYKNLSIEESLLNIINDNSSIDRLKKTLHRHIDEMFNGVIDNDFIEKRFVIANVHVKIGLEPKWYMCAFQGLYQSLLEIIDKQDYSFEEFKIYNLAVSRILNLEQQIVLEAYEKENDRIRLEAENVKSTMIQNVNRNAEELAAISEETSSAIQEIVHKSRDIESVTQLGSKIAIETEEQSNEGKNKLKNLEAVMTNADGNMNKISNDMAQLITSSKKIEQIAVMVTSIADQTNLLALNAAIEAARAGENGKGFAVVAGEVRKLAENTKEAVSQVGNLISEINTSSNTMSLTLTEIKDGIQSGALETQETNAFFDSILSSMVHVKQQNLQIAREISDLTEIFQDISGAVQQVAVTSDELSTVTSRI</sequence>
<dbReference type="InterPro" id="IPR039379">
    <property type="entry name" value="Protoglobin_sensor_dom"/>
</dbReference>
<reference evidence="6 7" key="1">
    <citation type="submission" date="2019-08" db="EMBL/GenBank/DDBJ databases">
        <title>Bacillus genomes from the desert of Cuatro Cienegas, Coahuila.</title>
        <authorList>
            <person name="Olmedo-Alvarez G."/>
        </authorList>
    </citation>
    <scope>NUCLEOTIDE SEQUENCE [LARGE SCALE GENOMIC DNA]</scope>
    <source>
        <strain evidence="6 7">CH34_1T</strain>
    </source>
</reference>
<dbReference type="GO" id="GO:0006935">
    <property type="term" value="P:chemotaxis"/>
    <property type="evidence" value="ECO:0007669"/>
    <property type="project" value="InterPro"/>
</dbReference>
<dbReference type="Pfam" id="PF00015">
    <property type="entry name" value="MCPsignal"/>
    <property type="match status" value="1"/>
</dbReference>
<accession>A0A5D4NHR4</accession>
<dbReference type="InterPro" id="IPR044398">
    <property type="entry name" value="Globin-sensor_dom"/>
</dbReference>
<dbReference type="GO" id="GO:0007165">
    <property type="term" value="P:signal transduction"/>
    <property type="evidence" value="ECO:0007669"/>
    <property type="project" value="UniProtKB-KW"/>
</dbReference>
<comment type="similarity">
    <text evidence="2">Belongs to the methyl-accepting chemotaxis (MCP) protein family.</text>
</comment>
<dbReference type="Gene3D" id="1.10.490.10">
    <property type="entry name" value="Globins"/>
    <property type="match status" value="1"/>
</dbReference>
<dbReference type="CDD" id="cd01068">
    <property type="entry name" value="globin_sensor"/>
    <property type="match status" value="1"/>
</dbReference>
<protein>
    <recommendedName>
        <fullName evidence="5">Methyl-accepting transducer domain-containing protein</fullName>
    </recommendedName>
</protein>
<evidence type="ECO:0000256" key="3">
    <source>
        <dbReference type="PROSITE-ProRule" id="PRU00284"/>
    </source>
</evidence>
<dbReference type="InterPro" id="IPR009050">
    <property type="entry name" value="Globin-like_sf"/>
</dbReference>
<gene>
    <name evidence="6" type="ORF">FZC78_21450</name>
</gene>
<dbReference type="GO" id="GO:0020037">
    <property type="term" value="F:heme binding"/>
    <property type="evidence" value="ECO:0007669"/>
    <property type="project" value="InterPro"/>
</dbReference>
<feature type="coiled-coil region" evidence="4">
    <location>
        <begin position="242"/>
        <end position="276"/>
    </location>
</feature>
<dbReference type="PROSITE" id="PS50111">
    <property type="entry name" value="CHEMOTAXIS_TRANSDUC_2"/>
    <property type="match status" value="1"/>
</dbReference>
<dbReference type="InterPro" id="IPR004090">
    <property type="entry name" value="Chemotax_Me-accpt_rcpt"/>
</dbReference>
<keyword evidence="4" id="KW-0175">Coiled coil</keyword>
<dbReference type="SMART" id="SM00283">
    <property type="entry name" value="MA"/>
    <property type="match status" value="1"/>
</dbReference>
<evidence type="ECO:0000256" key="4">
    <source>
        <dbReference type="SAM" id="Coils"/>
    </source>
</evidence>
<evidence type="ECO:0000256" key="2">
    <source>
        <dbReference type="ARBA" id="ARBA00029447"/>
    </source>
</evidence>
<keyword evidence="1 3" id="KW-0807">Transducer</keyword>
<dbReference type="InterPro" id="IPR004089">
    <property type="entry name" value="MCPsignal_dom"/>
</dbReference>
<dbReference type="GO" id="GO:0016020">
    <property type="term" value="C:membrane"/>
    <property type="evidence" value="ECO:0007669"/>
    <property type="project" value="InterPro"/>
</dbReference>
<dbReference type="Pfam" id="PF11563">
    <property type="entry name" value="Protoglobin"/>
    <property type="match status" value="1"/>
</dbReference>
<evidence type="ECO:0000259" key="5">
    <source>
        <dbReference type="PROSITE" id="PS50111"/>
    </source>
</evidence>
<dbReference type="InterPro" id="IPR012292">
    <property type="entry name" value="Globin/Proto"/>
</dbReference>
<organism evidence="6 7">
    <name type="scientific">Rossellomorea vietnamensis</name>
    <dbReference type="NCBI Taxonomy" id="218284"/>
    <lineage>
        <taxon>Bacteria</taxon>
        <taxon>Bacillati</taxon>
        <taxon>Bacillota</taxon>
        <taxon>Bacilli</taxon>
        <taxon>Bacillales</taxon>
        <taxon>Bacillaceae</taxon>
        <taxon>Rossellomorea</taxon>
    </lineage>
</organism>
<dbReference type="GO" id="GO:0004888">
    <property type="term" value="F:transmembrane signaling receptor activity"/>
    <property type="evidence" value="ECO:0007669"/>
    <property type="project" value="InterPro"/>
</dbReference>
<dbReference type="SUPFAM" id="SSF58104">
    <property type="entry name" value="Methyl-accepting chemotaxis protein (MCP) signaling domain"/>
    <property type="match status" value="1"/>
</dbReference>